<dbReference type="InterPro" id="IPR036522">
    <property type="entry name" value="MoaC_sf"/>
</dbReference>
<dbReference type="HAMAP" id="MF_01224_B">
    <property type="entry name" value="MoaC_B"/>
    <property type="match status" value="1"/>
</dbReference>
<dbReference type="InterPro" id="IPR002820">
    <property type="entry name" value="Mopterin_CF_biosynth-C_dom"/>
</dbReference>
<dbReference type="Proteomes" id="UP001161580">
    <property type="component" value="Unassembled WGS sequence"/>
</dbReference>
<dbReference type="AlphaFoldDB" id="A0AAE3U5G1"/>
<dbReference type="InterPro" id="IPR047594">
    <property type="entry name" value="MoaC_bact/euk"/>
</dbReference>
<dbReference type="GO" id="GO:0061799">
    <property type="term" value="F:cyclic pyranopterin monophosphate synthase activity"/>
    <property type="evidence" value="ECO:0007669"/>
    <property type="project" value="UniProtKB-UniRule"/>
</dbReference>
<dbReference type="EC" id="4.6.1.17" evidence="3 7"/>
<organism evidence="9 10">
    <name type="scientific">Ferirhizobium litorale</name>
    <dbReference type="NCBI Taxonomy" id="2927786"/>
    <lineage>
        <taxon>Bacteria</taxon>
        <taxon>Pseudomonadati</taxon>
        <taxon>Pseudomonadota</taxon>
        <taxon>Alphaproteobacteria</taxon>
        <taxon>Hyphomicrobiales</taxon>
        <taxon>Rhizobiaceae</taxon>
        <taxon>Ferirhizobium</taxon>
    </lineage>
</organism>
<comment type="catalytic activity">
    <reaction evidence="1 7">
        <text>(8S)-3',8-cyclo-7,8-dihydroguanosine 5'-triphosphate = cyclic pyranopterin phosphate + diphosphate</text>
        <dbReference type="Rhea" id="RHEA:49580"/>
        <dbReference type="ChEBI" id="CHEBI:33019"/>
        <dbReference type="ChEBI" id="CHEBI:59648"/>
        <dbReference type="ChEBI" id="CHEBI:131766"/>
        <dbReference type="EC" id="4.6.1.17"/>
    </reaction>
</comment>
<protein>
    <recommendedName>
        <fullName evidence="3 7">Cyclic pyranopterin monophosphate synthase</fullName>
        <ecNumber evidence="3 7">4.6.1.17</ecNumber>
    </recommendedName>
    <alternativeName>
        <fullName evidence="7">Molybdenum cofactor biosynthesis protein C</fullName>
    </alternativeName>
</protein>
<dbReference type="NCBIfam" id="NF006870">
    <property type="entry name" value="PRK09364.1"/>
    <property type="match status" value="1"/>
</dbReference>
<comment type="subunit">
    <text evidence="7">Homohexamer; trimer of dimers.</text>
</comment>
<evidence type="ECO:0000256" key="1">
    <source>
        <dbReference type="ARBA" id="ARBA00001637"/>
    </source>
</evidence>
<dbReference type="GO" id="GO:0006777">
    <property type="term" value="P:Mo-molybdopterin cofactor biosynthetic process"/>
    <property type="evidence" value="ECO:0007669"/>
    <property type="project" value="UniProtKB-UniRule"/>
</dbReference>
<evidence type="ECO:0000256" key="7">
    <source>
        <dbReference type="HAMAP-Rule" id="MF_01224"/>
    </source>
</evidence>
<proteinExistence type="inferred from homology"/>
<evidence type="ECO:0000256" key="5">
    <source>
        <dbReference type="ARBA" id="ARBA00023239"/>
    </source>
</evidence>
<dbReference type="InterPro" id="IPR023045">
    <property type="entry name" value="MoaC"/>
</dbReference>
<name>A0AAE3U5G1_9HYPH</name>
<feature type="binding site" evidence="7">
    <location>
        <begin position="116"/>
        <end position="117"/>
    </location>
    <ligand>
        <name>substrate</name>
    </ligand>
</feature>
<feature type="binding site" evidence="7">
    <location>
        <begin position="78"/>
        <end position="80"/>
    </location>
    <ligand>
        <name>substrate</name>
    </ligand>
</feature>
<sequence>MVNEPKLTHIGVSGEAHMVDVGDKAETQRVAIAEGHVRMAAETLSLIRDGNAKKGDVIGTARLAGIMAAKQTANLIPLCHPLMLTKVSVDITEDESLPGLRVAATAKLTGKTGVEMEALTAVSIACLTIYDMAKAADKGMEIGGIRLLHKSGGKSGEYHHPGN</sequence>
<comment type="caution">
    <text evidence="9">The sequence shown here is derived from an EMBL/GenBank/DDBJ whole genome shotgun (WGS) entry which is preliminary data.</text>
</comment>
<accession>A0AAE3U5G1</accession>
<evidence type="ECO:0000256" key="2">
    <source>
        <dbReference type="ARBA" id="ARBA00005046"/>
    </source>
</evidence>
<keyword evidence="4 7" id="KW-0501">Molybdenum cofactor biosynthesis</keyword>
<dbReference type="Gene3D" id="3.30.70.640">
    <property type="entry name" value="Molybdopterin cofactor biosynthesis C (MoaC) domain"/>
    <property type="match status" value="1"/>
</dbReference>
<evidence type="ECO:0000313" key="9">
    <source>
        <dbReference type="EMBL" id="MDI7924448.1"/>
    </source>
</evidence>
<evidence type="ECO:0000259" key="8">
    <source>
        <dbReference type="Pfam" id="PF01967"/>
    </source>
</evidence>
<dbReference type="Pfam" id="PF01967">
    <property type="entry name" value="MoaC"/>
    <property type="match status" value="1"/>
</dbReference>
<feature type="domain" description="Molybdopterin cofactor biosynthesis C (MoaC)" evidence="8">
    <location>
        <begin position="18"/>
        <end position="153"/>
    </location>
</feature>
<comment type="pathway">
    <text evidence="2 7">Cofactor biosynthesis; molybdopterin biosynthesis.</text>
</comment>
<dbReference type="RefSeq" id="WP_311788402.1">
    <property type="nucleotide sequence ID" value="NZ_JALDYY010000015.1"/>
</dbReference>
<evidence type="ECO:0000256" key="6">
    <source>
        <dbReference type="ARBA" id="ARBA00055087"/>
    </source>
</evidence>
<feature type="active site" evidence="7">
    <location>
        <position position="131"/>
    </location>
</feature>
<gene>
    <name evidence="7 9" type="primary">moaC</name>
    <name evidence="9" type="ORF">MRS75_20500</name>
</gene>
<comment type="similarity">
    <text evidence="7">Belongs to the MoaC family.</text>
</comment>
<dbReference type="InterPro" id="IPR050105">
    <property type="entry name" value="MoCo_biosynth_MoaA/MoaC"/>
</dbReference>
<reference evidence="9" key="1">
    <citation type="submission" date="2022-03" db="EMBL/GenBank/DDBJ databases">
        <title>Fererhizobium litorale gen. nov., sp. nov., isolated from sandy sediments of the Sea of Japan seashore.</title>
        <authorList>
            <person name="Romanenko L."/>
            <person name="Kurilenko V."/>
            <person name="Otstavnykh N."/>
            <person name="Svetashev V."/>
            <person name="Tekutyeva L."/>
            <person name="Isaeva M."/>
            <person name="Mikhailov V."/>
        </authorList>
    </citation>
    <scope>NUCLEOTIDE SEQUENCE</scope>
    <source>
        <strain evidence="9">KMM 9576</strain>
    </source>
</reference>
<dbReference type="NCBIfam" id="TIGR00581">
    <property type="entry name" value="moaC"/>
    <property type="match status" value="1"/>
</dbReference>
<dbReference type="EMBL" id="JALDYZ010000015">
    <property type="protein sequence ID" value="MDI7924448.1"/>
    <property type="molecule type" value="Genomic_DNA"/>
</dbReference>
<dbReference type="SUPFAM" id="SSF55040">
    <property type="entry name" value="Molybdenum cofactor biosynthesis protein C, MoaC"/>
    <property type="match status" value="1"/>
</dbReference>
<keyword evidence="5 7" id="KW-0456">Lyase</keyword>
<dbReference type="PANTHER" id="PTHR22960">
    <property type="entry name" value="MOLYBDOPTERIN COFACTOR SYNTHESIS PROTEIN A"/>
    <property type="match status" value="1"/>
</dbReference>
<keyword evidence="10" id="KW-1185">Reference proteome</keyword>
<evidence type="ECO:0000256" key="3">
    <source>
        <dbReference type="ARBA" id="ARBA00012575"/>
    </source>
</evidence>
<evidence type="ECO:0000313" key="10">
    <source>
        <dbReference type="Proteomes" id="UP001161580"/>
    </source>
</evidence>
<dbReference type="CDD" id="cd01420">
    <property type="entry name" value="MoaC_PE"/>
    <property type="match status" value="1"/>
</dbReference>
<comment type="function">
    <text evidence="6 7">Catalyzes the conversion of (8S)-3',8-cyclo-7,8-dihydroguanosine 5'-triphosphate to cyclic pyranopterin monophosphate (cPMP).</text>
</comment>
<evidence type="ECO:0000256" key="4">
    <source>
        <dbReference type="ARBA" id="ARBA00023150"/>
    </source>
</evidence>